<dbReference type="EMBL" id="WHUW01000030">
    <property type="protein sequence ID" value="KAF8434125.1"/>
    <property type="molecule type" value="Genomic_DNA"/>
</dbReference>
<sequence>MHLLRSSSSRLATLTLFPFLAGNVPNAEPTPSIVHQINNIAPVKNASNPLVANTNPGSQLQFLWLDGDGTHVRVCFFLGSCLLPRLNVCTVAA</sequence>
<name>A0AAD4BMC1_BOLED</name>
<protein>
    <recommendedName>
        <fullName evidence="6">Secreted protein</fullName>
    </recommendedName>
</protein>
<gene>
    <name evidence="4" type="ORF">L210DRAFT_3542006</name>
    <name evidence="3" type="ORF">L210DRAFT_3544089</name>
    <name evidence="2" type="ORF">L210DRAFT_3554106</name>
</gene>
<evidence type="ECO:0000256" key="1">
    <source>
        <dbReference type="SAM" id="SignalP"/>
    </source>
</evidence>
<evidence type="ECO:0000313" key="5">
    <source>
        <dbReference type="Proteomes" id="UP001194468"/>
    </source>
</evidence>
<proteinExistence type="predicted"/>
<dbReference type="AlphaFoldDB" id="A0AAD4BMC1"/>
<dbReference type="Proteomes" id="UP001194468">
    <property type="component" value="Unassembled WGS sequence"/>
</dbReference>
<evidence type="ECO:0000313" key="2">
    <source>
        <dbReference type="EMBL" id="KAF8434125.1"/>
    </source>
</evidence>
<comment type="caution">
    <text evidence="2">The sequence shown here is derived from an EMBL/GenBank/DDBJ whole genome shotgun (WGS) entry which is preliminary data.</text>
</comment>
<evidence type="ECO:0000313" key="4">
    <source>
        <dbReference type="EMBL" id="KAF8439359.1"/>
    </source>
</evidence>
<feature type="chain" id="PRO_5042441157" description="Secreted protein" evidence="1">
    <location>
        <begin position="30"/>
        <end position="93"/>
    </location>
</feature>
<accession>A0AAD4BMC1</accession>
<keyword evidence="1" id="KW-0732">Signal</keyword>
<evidence type="ECO:0000313" key="3">
    <source>
        <dbReference type="EMBL" id="KAF8438489.1"/>
    </source>
</evidence>
<dbReference type="EMBL" id="WHUW01000016">
    <property type="protein sequence ID" value="KAF8438489.1"/>
    <property type="molecule type" value="Genomic_DNA"/>
</dbReference>
<organism evidence="2 5">
    <name type="scientific">Boletus edulis BED1</name>
    <dbReference type="NCBI Taxonomy" id="1328754"/>
    <lineage>
        <taxon>Eukaryota</taxon>
        <taxon>Fungi</taxon>
        <taxon>Dikarya</taxon>
        <taxon>Basidiomycota</taxon>
        <taxon>Agaricomycotina</taxon>
        <taxon>Agaricomycetes</taxon>
        <taxon>Agaricomycetidae</taxon>
        <taxon>Boletales</taxon>
        <taxon>Boletineae</taxon>
        <taxon>Boletaceae</taxon>
        <taxon>Boletoideae</taxon>
        <taxon>Boletus</taxon>
    </lineage>
</organism>
<reference evidence="2" key="2">
    <citation type="journal article" date="2020" name="Nat. Commun.">
        <title>Large-scale genome sequencing of mycorrhizal fungi provides insights into the early evolution of symbiotic traits.</title>
        <authorList>
            <person name="Miyauchi S."/>
            <person name="Kiss E."/>
            <person name="Kuo A."/>
            <person name="Drula E."/>
            <person name="Kohler A."/>
            <person name="Sanchez-Garcia M."/>
            <person name="Morin E."/>
            <person name="Andreopoulos B."/>
            <person name="Barry K.W."/>
            <person name="Bonito G."/>
            <person name="Buee M."/>
            <person name="Carver A."/>
            <person name="Chen C."/>
            <person name="Cichocki N."/>
            <person name="Clum A."/>
            <person name="Culley D."/>
            <person name="Crous P.W."/>
            <person name="Fauchery L."/>
            <person name="Girlanda M."/>
            <person name="Hayes R.D."/>
            <person name="Keri Z."/>
            <person name="LaButti K."/>
            <person name="Lipzen A."/>
            <person name="Lombard V."/>
            <person name="Magnuson J."/>
            <person name="Maillard F."/>
            <person name="Murat C."/>
            <person name="Nolan M."/>
            <person name="Ohm R.A."/>
            <person name="Pangilinan J."/>
            <person name="Pereira M.F."/>
            <person name="Perotto S."/>
            <person name="Peter M."/>
            <person name="Pfister S."/>
            <person name="Riley R."/>
            <person name="Sitrit Y."/>
            <person name="Stielow J.B."/>
            <person name="Szollosi G."/>
            <person name="Zifcakova L."/>
            <person name="Stursova M."/>
            <person name="Spatafora J.W."/>
            <person name="Tedersoo L."/>
            <person name="Vaario L.M."/>
            <person name="Yamada A."/>
            <person name="Yan M."/>
            <person name="Wang P."/>
            <person name="Xu J."/>
            <person name="Bruns T."/>
            <person name="Baldrian P."/>
            <person name="Vilgalys R."/>
            <person name="Dunand C."/>
            <person name="Henrissat B."/>
            <person name="Grigoriev I.V."/>
            <person name="Hibbett D."/>
            <person name="Nagy L.G."/>
            <person name="Martin F.M."/>
        </authorList>
    </citation>
    <scope>NUCLEOTIDE SEQUENCE</scope>
    <source>
        <strain evidence="2">BED1</strain>
    </source>
</reference>
<reference evidence="2" key="1">
    <citation type="submission" date="2019-10" db="EMBL/GenBank/DDBJ databases">
        <authorList>
            <consortium name="DOE Joint Genome Institute"/>
            <person name="Kuo A."/>
            <person name="Miyauchi S."/>
            <person name="Kiss E."/>
            <person name="Drula E."/>
            <person name="Kohler A."/>
            <person name="Sanchez-Garcia M."/>
            <person name="Andreopoulos B."/>
            <person name="Barry K.W."/>
            <person name="Bonito G."/>
            <person name="Buee M."/>
            <person name="Carver A."/>
            <person name="Chen C."/>
            <person name="Cichocki N."/>
            <person name="Clum A."/>
            <person name="Culley D."/>
            <person name="Crous P.W."/>
            <person name="Fauchery L."/>
            <person name="Girlanda M."/>
            <person name="Hayes R."/>
            <person name="Keri Z."/>
            <person name="LaButti K."/>
            <person name="Lipzen A."/>
            <person name="Lombard V."/>
            <person name="Magnuson J."/>
            <person name="Maillard F."/>
            <person name="Morin E."/>
            <person name="Murat C."/>
            <person name="Nolan M."/>
            <person name="Ohm R."/>
            <person name="Pangilinan J."/>
            <person name="Pereira M."/>
            <person name="Perotto S."/>
            <person name="Peter M."/>
            <person name="Riley R."/>
            <person name="Sitrit Y."/>
            <person name="Stielow B."/>
            <person name="Szollosi G."/>
            <person name="Zifcakova L."/>
            <person name="Stursova M."/>
            <person name="Spatafora J.W."/>
            <person name="Tedersoo L."/>
            <person name="Vaario L.-M."/>
            <person name="Yamada A."/>
            <person name="Yan M."/>
            <person name="Wang P."/>
            <person name="Xu J."/>
            <person name="Bruns T."/>
            <person name="Baldrian P."/>
            <person name="Vilgalys R."/>
            <person name="Henrissat B."/>
            <person name="Grigoriev I.V."/>
            <person name="Hibbett D."/>
            <person name="Nagy L.G."/>
            <person name="Martin F.M."/>
        </authorList>
    </citation>
    <scope>NUCLEOTIDE SEQUENCE</scope>
    <source>
        <strain evidence="2">BED1</strain>
    </source>
</reference>
<evidence type="ECO:0008006" key="6">
    <source>
        <dbReference type="Google" id="ProtNLM"/>
    </source>
</evidence>
<feature type="signal peptide" evidence="1">
    <location>
        <begin position="1"/>
        <end position="29"/>
    </location>
</feature>
<dbReference type="EMBL" id="WHUW01000014">
    <property type="protein sequence ID" value="KAF8439359.1"/>
    <property type="molecule type" value="Genomic_DNA"/>
</dbReference>
<keyword evidence="5" id="KW-1185">Reference proteome</keyword>